<evidence type="ECO:0000313" key="1">
    <source>
        <dbReference type="EMBL" id="KAK9718501.1"/>
    </source>
</evidence>
<accession>A0AAW1KHR9</accession>
<dbReference type="EMBL" id="JASPKY010000227">
    <property type="protein sequence ID" value="KAK9718501.1"/>
    <property type="molecule type" value="Genomic_DNA"/>
</dbReference>
<organism evidence="1 2">
    <name type="scientific">Popillia japonica</name>
    <name type="common">Japanese beetle</name>
    <dbReference type="NCBI Taxonomy" id="7064"/>
    <lineage>
        <taxon>Eukaryota</taxon>
        <taxon>Metazoa</taxon>
        <taxon>Ecdysozoa</taxon>
        <taxon>Arthropoda</taxon>
        <taxon>Hexapoda</taxon>
        <taxon>Insecta</taxon>
        <taxon>Pterygota</taxon>
        <taxon>Neoptera</taxon>
        <taxon>Endopterygota</taxon>
        <taxon>Coleoptera</taxon>
        <taxon>Polyphaga</taxon>
        <taxon>Scarabaeiformia</taxon>
        <taxon>Scarabaeidae</taxon>
        <taxon>Rutelinae</taxon>
        <taxon>Popillia</taxon>
    </lineage>
</organism>
<dbReference type="AlphaFoldDB" id="A0AAW1KHR9"/>
<dbReference type="Proteomes" id="UP001458880">
    <property type="component" value="Unassembled WGS sequence"/>
</dbReference>
<comment type="caution">
    <text evidence="1">The sequence shown here is derived from an EMBL/GenBank/DDBJ whole genome shotgun (WGS) entry which is preliminary data.</text>
</comment>
<name>A0AAW1KHR9_POPJA</name>
<evidence type="ECO:0000313" key="2">
    <source>
        <dbReference type="Proteomes" id="UP001458880"/>
    </source>
</evidence>
<keyword evidence="2" id="KW-1185">Reference proteome</keyword>
<reference evidence="1 2" key="1">
    <citation type="journal article" date="2024" name="BMC Genomics">
        <title>De novo assembly and annotation of Popillia japonica's genome with initial clues to its potential as an invasive pest.</title>
        <authorList>
            <person name="Cucini C."/>
            <person name="Boschi S."/>
            <person name="Funari R."/>
            <person name="Cardaioli E."/>
            <person name="Iannotti N."/>
            <person name="Marturano G."/>
            <person name="Paoli F."/>
            <person name="Bruttini M."/>
            <person name="Carapelli A."/>
            <person name="Frati F."/>
            <person name="Nardi F."/>
        </authorList>
    </citation>
    <scope>NUCLEOTIDE SEQUENCE [LARGE SCALE GENOMIC DNA]</scope>
    <source>
        <strain evidence="1">DMR45628</strain>
    </source>
</reference>
<proteinExistence type="predicted"/>
<gene>
    <name evidence="1" type="ORF">QE152_g23128</name>
</gene>
<sequence length="72" mass="8159">MNLTTLQLQLEDAAKVLALLDEENPERYVAGRLHINQSTVRCVARRVKKLDSTQAEEDKVQEAAQQLELNVL</sequence>
<protein>
    <submittedName>
        <fullName evidence="1">Uncharacterized protein</fullName>
    </submittedName>
</protein>